<evidence type="ECO:0008006" key="3">
    <source>
        <dbReference type="Google" id="ProtNLM"/>
    </source>
</evidence>
<proteinExistence type="predicted"/>
<dbReference type="Proteomes" id="UP001333110">
    <property type="component" value="Unassembled WGS sequence"/>
</dbReference>
<sequence>MHSGIAPLPVFEKHHLHIWIPSVIPQGSVLGPVLFNIFINNTDSGIECTLSKFADDTKLSGVVDMPERWDAIQRDLLRGDLIAAFWYLTGACKKDGDRLFNRACSDRTRGNGFKLKEGRFRLDTGKKFFTLRVVKLWHRLPREVVDAPSLETFKVRLDGALSNLIWLKMSLLIAGGWE</sequence>
<accession>A0AAN7S944</accession>
<name>A0AAN7S944_MYCAM</name>
<evidence type="ECO:0000313" key="2">
    <source>
        <dbReference type="Proteomes" id="UP001333110"/>
    </source>
</evidence>
<dbReference type="EMBL" id="JAUNZN010000001">
    <property type="protein sequence ID" value="KAK4831497.1"/>
    <property type="molecule type" value="Genomic_DNA"/>
</dbReference>
<dbReference type="AlphaFoldDB" id="A0AAN7S944"/>
<dbReference type="PANTHER" id="PTHR33332">
    <property type="entry name" value="REVERSE TRANSCRIPTASE DOMAIN-CONTAINING PROTEIN"/>
    <property type="match status" value="1"/>
</dbReference>
<reference evidence="1 2" key="1">
    <citation type="journal article" date="2023" name="J. Hered.">
        <title>Chromosome-level genome of the wood stork (Mycteria americana) provides insight into avian chromosome evolution.</title>
        <authorList>
            <person name="Flamio R. Jr."/>
            <person name="Ramstad K.M."/>
        </authorList>
    </citation>
    <scope>NUCLEOTIDE SEQUENCE [LARGE SCALE GENOMIC DNA]</scope>
    <source>
        <strain evidence="1">JAX WOST 10</strain>
    </source>
</reference>
<organism evidence="1 2">
    <name type="scientific">Mycteria americana</name>
    <name type="common">Wood stork</name>
    <dbReference type="NCBI Taxonomy" id="33587"/>
    <lineage>
        <taxon>Eukaryota</taxon>
        <taxon>Metazoa</taxon>
        <taxon>Chordata</taxon>
        <taxon>Craniata</taxon>
        <taxon>Vertebrata</taxon>
        <taxon>Euteleostomi</taxon>
        <taxon>Archelosauria</taxon>
        <taxon>Archosauria</taxon>
        <taxon>Dinosauria</taxon>
        <taxon>Saurischia</taxon>
        <taxon>Theropoda</taxon>
        <taxon>Coelurosauria</taxon>
        <taxon>Aves</taxon>
        <taxon>Neognathae</taxon>
        <taxon>Neoaves</taxon>
        <taxon>Aequornithes</taxon>
        <taxon>Ciconiiformes</taxon>
        <taxon>Ciconiidae</taxon>
        <taxon>Mycteria</taxon>
    </lineage>
</organism>
<keyword evidence="2" id="KW-1185">Reference proteome</keyword>
<protein>
    <recommendedName>
        <fullName evidence="3">Rna-directed dna polymerase from mobile element jockey-like</fullName>
    </recommendedName>
</protein>
<comment type="caution">
    <text evidence="1">The sequence shown here is derived from an EMBL/GenBank/DDBJ whole genome shotgun (WGS) entry which is preliminary data.</text>
</comment>
<evidence type="ECO:0000313" key="1">
    <source>
        <dbReference type="EMBL" id="KAK4831497.1"/>
    </source>
</evidence>
<gene>
    <name evidence="1" type="ORF">QYF61_018081</name>
</gene>